<reference evidence="3 4" key="1">
    <citation type="journal article" date="2024" name="Nat. Commun.">
        <title>Phylogenomics reveals the evolutionary origins of lichenization in chlorophyte algae.</title>
        <authorList>
            <person name="Puginier C."/>
            <person name="Libourel C."/>
            <person name="Otte J."/>
            <person name="Skaloud P."/>
            <person name="Haon M."/>
            <person name="Grisel S."/>
            <person name="Petersen M."/>
            <person name="Berrin J.G."/>
            <person name="Delaux P.M."/>
            <person name="Dal Grande F."/>
            <person name="Keller J."/>
        </authorList>
    </citation>
    <scope>NUCLEOTIDE SEQUENCE [LARGE SCALE GENOMIC DNA]</scope>
    <source>
        <strain evidence="3 4">SAG 216-7</strain>
    </source>
</reference>
<feature type="chain" id="PRO_5046577114" evidence="2">
    <location>
        <begin position="27"/>
        <end position="428"/>
    </location>
</feature>
<gene>
    <name evidence="3" type="ORF">WJX75_000678</name>
</gene>
<keyword evidence="2" id="KW-0732">Signal</keyword>
<feature type="region of interest" description="Disordered" evidence="1">
    <location>
        <begin position="399"/>
        <end position="428"/>
    </location>
</feature>
<feature type="signal peptide" evidence="2">
    <location>
        <begin position="1"/>
        <end position="26"/>
    </location>
</feature>
<dbReference type="EMBL" id="JALJOT010000007">
    <property type="protein sequence ID" value="KAK9908631.1"/>
    <property type="molecule type" value="Genomic_DNA"/>
</dbReference>
<evidence type="ECO:0000313" key="3">
    <source>
        <dbReference type="EMBL" id="KAK9908631.1"/>
    </source>
</evidence>
<comment type="caution">
    <text evidence="3">The sequence shown here is derived from an EMBL/GenBank/DDBJ whole genome shotgun (WGS) entry which is preliminary data.</text>
</comment>
<feature type="compositionally biased region" description="Polar residues" evidence="1">
    <location>
        <begin position="399"/>
        <end position="411"/>
    </location>
</feature>
<evidence type="ECO:0000313" key="4">
    <source>
        <dbReference type="Proteomes" id="UP001491310"/>
    </source>
</evidence>
<organism evidence="3 4">
    <name type="scientific">Coccomyxa subellipsoidea</name>
    <dbReference type="NCBI Taxonomy" id="248742"/>
    <lineage>
        <taxon>Eukaryota</taxon>
        <taxon>Viridiplantae</taxon>
        <taxon>Chlorophyta</taxon>
        <taxon>core chlorophytes</taxon>
        <taxon>Trebouxiophyceae</taxon>
        <taxon>Trebouxiophyceae incertae sedis</taxon>
        <taxon>Coccomyxaceae</taxon>
        <taxon>Coccomyxa</taxon>
    </lineage>
</organism>
<name>A0ABR2YPW4_9CHLO</name>
<dbReference type="Proteomes" id="UP001491310">
    <property type="component" value="Unassembled WGS sequence"/>
</dbReference>
<evidence type="ECO:0000256" key="1">
    <source>
        <dbReference type="SAM" id="MobiDB-lite"/>
    </source>
</evidence>
<sequence>MRGRCLCAVSLAVLTLFTGHPEQVTGLHLPHFLVEIYEGVQALTAVQPSKLAATHLFVQTASSATLSRQAGLVLENVPLSTKVVAYSKTGPAIETKDNVELVSPAFTNANGAWLGAPQAALLGDYDGQKAILLLNLDSPIYQPSEDRLTYTAVRTVSLEKSSVTLDNGAVNKLVEQYSNGDSSNAPLLLTAADIKDSLVLSDVSLFIDAAFVPNKDSNRRWLQQSMASEAPAPSPSASRRSGAPAIPSWFAPGGPGNPVSRDNPTVLPGAPLPGYADTGFVEPATASNSVSNTADTLTSLPEAWAPALGPDLAPGLAPDMAPELAPAPGPSTDALTAAEAPPARGANPVLCMTSAGPSNCATPSFGADGVGSLGGPSNDGSSTSASGWNNYGYQVETGSRTPGGNAFSINRYQPRGGVWGPYSGSRNG</sequence>
<proteinExistence type="predicted"/>
<feature type="compositionally biased region" description="Low complexity" evidence="1">
    <location>
        <begin position="227"/>
        <end position="248"/>
    </location>
</feature>
<protein>
    <submittedName>
        <fullName evidence="3">Uncharacterized protein</fullName>
    </submittedName>
</protein>
<keyword evidence="4" id="KW-1185">Reference proteome</keyword>
<feature type="region of interest" description="Disordered" evidence="1">
    <location>
        <begin position="225"/>
        <end position="271"/>
    </location>
</feature>
<accession>A0ABR2YPW4</accession>
<evidence type="ECO:0000256" key="2">
    <source>
        <dbReference type="SAM" id="SignalP"/>
    </source>
</evidence>